<dbReference type="Proteomes" id="UP000054770">
    <property type="component" value="Unassembled WGS sequence"/>
</dbReference>
<evidence type="ECO:0000256" key="2">
    <source>
        <dbReference type="ARBA" id="ARBA00022679"/>
    </source>
</evidence>
<name>A0A158H8I3_9BURK</name>
<protein>
    <submittedName>
        <fullName evidence="3">Glycosyl transferase family protein</fullName>
    </submittedName>
</protein>
<reference evidence="3" key="1">
    <citation type="submission" date="2016-01" db="EMBL/GenBank/DDBJ databases">
        <authorList>
            <person name="Peeters C."/>
        </authorList>
    </citation>
    <scope>NUCLEOTIDE SEQUENCE [LARGE SCALE GENOMIC DNA]</scope>
    <source>
        <strain evidence="3">LMG 22940</strain>
    </source>
</reference>
<dbReference type="PANTHER" id="PTHR30160">
    <property type="entry name" value="TETRAACYLDISACCHARIDE 4'-KINASE-RELATED"/>
    <property type="match status" value="1"/>
</dbReference>
<comment type="caution">
    <text evidence="3">The sequence shown here is derived from an EMBL/GenBank/DDBJ whole genome shotgun (WGS) entry which is preliminary data.</text>
</comment>
<dbReference type="InterPro" id="IPR051199">
    <property type="entry name" value="LPS_LOS_Heptosyltrfase"/>
</dbReference>
<dbReference type="EMBL" id="FCON02000014">
    <property type="protein sequence ID" value="SAL40289.1"/>
    <property type="molecule type" value="Genomic_DNA"/>
</dbReference>
<dbReference type="Gene3D" id="3.40.50.2000">
    <property type="entry name" value="Glycogen Phosphorylase B"/>
    <property type="match status" value="1"/>
</dbReference>
<dbReference type="Pfam" id="PF01075">
    <property type="entry name" value="Glyco_transf_9"/>
    <property type="match status" value="1"/>
</dbReference>
<sequence>MRSRPLSPLADELALMPDAPAAPHGVPLQPERVDADYDELVAFHGIERERLVLIHPGSHGAAPAWPVERYAEVADQLAADGWQIAIVGDALEPERTGAVLGAMQTAALFLAGTMSPETLTRLIGDARLVLSDDAATPSPVAAARALGTPQIALDERHGDTSSEAVALDARAALARVGTAHPGDPFTLHTPALHEAT</sequence>
<dbReference type="GO" id="GO:0008713">
    <property type="term" value="F:ADP-heptose-lipopolysaccharide heptosyltransferase activity"/>
    <property type="evidence" value="ECO:0007669"/>
    <property type="project" value="TreeGrafter"/>
</dbReference>
<keyword evidence="4" id="KW-1185">Reference proteome</keyword>
<evidence type="ECO:0000313" key="4">
    <source>
        <dbReference type="Proteomes" id="UP000054770"/>
    </source>
</evidence>
<keyword evidence="1" id="KW-0328">Glycosyltransferase</keyword>
<evidence type="ECO:0000256" key="1">
    <source>
        <dbReference type="ARBA" id="ARBA00022676"/>
    </source>
</evidence>
<dbReference type="OrthoDB" id="9807356at2"/>
<evidence type="ECO:0000313" key="3">
    <source>
        <dbReference type="EMBL" id="SAL40289.1"/>
    </source>
</evidence>
<accession>A0A158H8I3</accession>
<organism evidence="3 4">
    <name type="scientific">Caballeronia choica</name>
    <dbReference type="NCBI Taxonomy" id="326476"/>
    <lineage>
        <taxon>Bacteria</taxon>
        <taxon>Pseudomonadati</taxon>
        <taxon>Pseudomonadota</taxon>
        <taxon>Betaproteobacteria</taxon>
        <taxon>Burkholderiales</taxon>
        <taxon>Burkholderiaceae</taxon>
        <taxon>Caballeronia</taxon>
    </lineage>
</organism>
<proteinExistence type="predicted"/>
<dbReference type="RefSeq" id="WP_087643961.1">
    <property type="nucleotide sequence ID" value="NZ_FCON02000014.1"/>
</dbReference>
<dbReference type="SUPFAM" id="SSF53756">
    <property type="entry name" value="UDP-Glycosyltransferase/glycogen phosphorylase"/>
    <property type="match status" value="1"/>
</dbReference>
<dbReference type="InterPro" id="IPR002201">
    <property type="entry name" value="Glyco_trans_9"/>
</dbReference>
<dbReference type="GO" id="GO:0009244">
    <property type="term" value="P:lipopolysaccharide core region biosynthetic process"/>
    <property type="evidence" value="ECO:0007669"/>
    <property type="project" value="TreeGrafter"/>
</dbReference>
<gene>
    <name evidence="3" type="ORF">AWB68_01746</name>
</gene>
<dbReference type="AlphaFoldDB" id="A0A158H8I3"/>
<keyword evidence="2 3" id="KW-0808">Transferase</keyword>
<dbReference type="GO" id="GO:0005829">
    <property type="term" value="C:cytosol"/>
    <property type="evidence" value="ECO:0007669"/>
    <property type="project" value="TreeGrafter"/>
</dbReference>